<feature type="domain" description="EamA" evidence="7">
    <location>
        <begin position="154"/>
        <end position="289"/>
    </location>
</feature>
<dbReference type="OrthoDB" id="9813617at2"/>
<dbReference type="Proteomes" id="UP000293671">
    <property type="component" value="Unassembled WGS sequence"/>
</dbReference>
<feature type="transmembrane region" description="Helical" evidence="6">
    <location>
        <begin position="185"/>
        <end position="204"/>
    </location>
</feature>
<dbReference type="InterPro" id="IPR051258">
    <property type="entry name" value="Diverse_Substrate_Transporter"/>
</dbReference>
<evidence type="ECO:0000313" key="9">
    <source>
        <dbReference type="Proteomes" id="UP000293671"/>
    </source>
</evidence>
<feature type="transmembrane region" description="Helical" evidence="6">
    <location>
        <begin position="272"/>
        <end position="289"/>
    </location>
</feature>
<keyword evidence="3 6" id="KW-0812">Transmembrane</keyword>
<keyword evidence="9" id="KW-1185">Reference proteome</keyword>
<comment type="caution">
    <text evidence="8">The sequence shown here is derived from an EMBL/GenBank/DDBJ whole genome shotgun (WGS) entry which is preliminary data.</text>
</comment>
<name>A0A4Q7W0M9_9BURK</name>
<accession>A0A4Q7W0M9</accession>
<evidence type="ECO:0000256" key="5">
    <source>
        <dbReference type="ARBA" id="ARBA00023136"/>
    </source>
</evidence>
<dbReference type="InterPro" id="IPR037185">
    <property type="entry name" value="EmrE-like"/>
</dbReference>
<dbReference type="Pfam" id="PF00892">
    <property type="entry name" value="EamA"/>
    <property type="match status" value="2"/>
</dbReference>
<feature type="transmembrane region" description="Helical" evidence="6">
    <location>
        <begin position="122"/>
        <end position="141"/>
    </location>
</feature>
<dbReference type="AlphaFoldDB" id="A0A4Q7W0M9"/>
<dbReference type="RefSeq" id="WP_130430918.1">
    <property type="nucleotide sequence ID" value="NZ_SHKP01000004.1"/>
</dbReference>
<feature type="domain" description="EamA" evidence="7">
    <location>
        <begin position="1"/>
        <end position="136"/>
    </location>
</feature>
<evidence type="ECO:0000256" key="1">
    <source>
        <dbReference type="ARBA" id="ARBA00004651"/>
    </source>
</evidence>
<evidence type="ECO:0000256" key="2">
    <source>
        <dbReference type="ARBA" id="ARBA00022475"/>
    </source>
</evidence>
<dbReference type="SUPFAM" id="SSF103481">
    <property type="entry name" value="Multidrug resistance efflux transporter EmrE"/>
    <property type="match status" value="2"/>
</dbReference>
<keyword evidence="2" id="KW-1003">Cell membrane</keyword>
<gene>
    <name evidence="8" type="ORF">EV670_0766</name>
</gene>
<feature type="transmembrane region" description="Helical" evidence="6">
    <location>
        <begin position="96"/>
        <end position="115"/>
    </location>
</feature>
<protein>
    <submittedName>
        <fullName evidence="8">EamA-like transporter family protein</fullName>
    </submittedName>
</protein>
<feature type="transmembrane region" description="Helical" evidence="6">
    <location>
        <begin position="64"/>
        <end position="90"/>
    </location>
</feature>
<proteinExistence type="predicted"/>
<keyword evidence="4 6" id="KW-1133">Transmembrane helix</keyword>
<evidence type="ECO:0000256" key="4">
    <source>
        <dbReference type="ARBA" id="ARBA00022989"/>
    </source>
</evidence>
<dbReference type="InterPro" id="IPR000620">
    <property type="entry name" value="EamA_dom"/>
</dbReference>
<evidence type="ECO:0000256" key="6">
    <source>
        <dbReference type="SAM" id="Phobius"/>
    </source>
</evidence>
<feature type="transmembrane region" description="Helical" evidence="6">
    <location>
        <begin position="216"/>
        <end position="239"/>
    </location>
</feature>
<feature type="transmembrane region" description="Helical" evidence="6">
    <location>
        <begin position="246"/>
        <end position="266"/>
    </location>
</feature>
<dbReference type="PANTHER" id="PTHR42920:SF5">
    <property type="entry name" value="EAMA DOMAIN-CONTAINING PROTEIN"/>
    <property type="match status" value="1"/>
</dbReference>
<sequence>MGLLLAVVGAIAFSGKAIVAKLMYRHGVDAITVLGLRMLLALPAFLLMAWWGGRGQPALSAAQWRMVALLGFTGYYLASLLDFAGLQFISASLERLILYLNPTLVLLIGVLRFGHRVSARQLVAMATSYAGILLVFGHELASTPAGGPGATTALGAGLVFASALSYAIYLAYGGELVKALGSLRLVGLASTVACALAITQFLVLRTEVLGAIPSPVWWLSVLNASLCTVLPVLAVMMAIERLGAPLAAQAGMIGPLATLLMGAVFLGEPLNAWIGAGTLLVLAGVALLARAR</sequence>
<feature type="transmembrane region" description="Helical" evidence="6">
    <location>
        <begin position="153"/>
        <end position="173"/>
    </location>
</feature>
<evidence type="ECO:0000259" key="7">
    <source>
        <dbReference type="Pfam" id="PF00892"/>
    </source>
</evidence>
<comment type="subcellular location">
    <subcellularLocation>
        <location evidence="1">Cell membrane</location>
        <topology evidence="1">Multi-pass membrane protein</topology>
    </subcellularLocation>
</comment>
<dbReference type="PANTHER" id="PTHR42920">
    <property type="entry name" value="OS03G0707200 PROTEIN-RELATED"/>
    <property type="match status" value="1"/>
</dbReference>
<evidence type="ECO:0000256" key="3">
    <source>
        <dbReference type="ARBA" id="ARBA00022692"/>
    </source>
</evidence>
<reference evidence="8 9" key="1">
    <citation type="submission" date="2019-02" db="EMBL/GenBank/DDBJ databases">
        <title>Genomic Encyclopedia of Type Strains, Phase IV (KMG-IV): sequencing the most valuable type-strain genomes for metagenomic binning, comparative biology and taxonomic classification.</title>
        <authorList>
            <person name="Goeker M."/>
        </authorList>
    </citation>
    <scope>NUCLEOTIDE SEQUENCE [LARGE SCALE GENOMIC DNA]</scope>
    <source>
        <strain evidence="8 9">DSM 19570</strain>
    </source>
</reference>
<organism evidence="8 9">
    <name type="scientific">Rivibacter subsaxonicus</name>
    <dbReference type="NCBI Taxonomy" id="457575"/>
    <lineage>
        <taxon>Bacteria</taxon>
        <taxon>Pseudomonadati</taxon>
        <taxon>Pseudomonadota</taxon>
        <taxon>Betaproteobacteria</taxon>
        <taxon>Burkholderiales</taxon>
        <taxon>Rivibacter</taxon>
    </lineage>
</organism>
<keyword evidence="5 6" id="KW-0472">Membrane</keyword>
<dbReference type="EMBL" id="SHKP01000004">
    <property type="protein sequence ID" value="RZU02737.1"/>
    <property type="molecule type" value="Genomic_DNA"/>
</dbReference>
<feature type="transmembrane region" description="Helical" evidence="6">
    <location>
        <begin position="33"/>
        <end position="52"/>
    </location>
</feature>
<dbReference type="GO" id="GO:0005886">
    <property type="term" value="C:plasma membrane"/>
    <property type="evidence" value="ECO:0007669"/>
    <property type="project" value="UniProtKB-SubCell"/>
</dbReference>
<evidence type="ECO:0000313" key="8">
    <source>
        <dbReference type="EMBL" id="RZU02737.1"/>
    </source>
</evidence>